<feature type="compositionally biased region" description="Polar residues" evidence="2">
    <location>
        <begin position="141"/>
        <end position="157"/>
    </location>
</feature>
<dbReference type="EMBL" id="JAJEPU010000001">
    <property type="protein sequence ID" value="MCC2163365.1"/>
    <property type="molecule type" value="Genomic_DNA"/>
</dbReference>
<dbReference type="Pfam" id="PF05389">
    <property type="entry name" value="MecA"/>
    <property type="match status" value="1"/>
</dbReference>
<evidence type="ECO:0000256" key="2">
    <source>
        <dbReference type="SAM" id="MobiDB-lite"/>
    </source>
</evidence>
<sequence>MRIERINDNQIRCTLTSTDLSTRNLNLGELAYGSEKARSLFREMIQKASTEVGFDAEDDIPLMVEAIPLSGESVMLVITKIEDPEELDTRFSKFSQLSEEDPESSTRFAGEFLEGADDLMEYLNKELQAISEAPDPELSGIATTQDSDPNSLNSTQSETKNALQAIQKALPVQTRIYRFDSLDQVSEAARVTVSIPQGINTLYKKPGTSQYYLVLSSKDMDPLGFSRICNILSEYGTRVKPESASEAYYQEHYEIIVRAHALEKMALI</sequence>
<dbReference type="Proteomes" id="UP001198962">
    <property type="component" value="Unassembled WGS sequence"/>
</dbReference>
<comment type="caution">
    <text evidence="3">The sequence shown here is derived from an EMBL/GenBank/DDBJ whole genome shotgun (WGS) entry which is preliminary data.</text>
</comment>
<name>A0AAE3DH14_9FIRM</name>
<dbReference type="PANTHER" id="PTHR39161:SF1">
    <property type="entry name" value="ADAPTER PROTEIN MECA 1"/>
    <property type="match status" value="1"/>
</dbReference>
<reference evidence="3" key="1">
    <citation type="submission" date="2021-10" db="EMBL/GenBank/DDBJ databases">
        <title>Anaerobic single-cell dispensing facilitates the cultivation of human gut bacteria.</title>
        <authorList>
            <person name="Afrizal A."/>
        </authorList>
    </citation>
    <scope>NUCLEOTIDE SEQUENCE</scope>
    <source>
        <strain evidence="3">CLA-AA-H274</strain>
    </source>
</reference>
<evidence type="ECO:0000313" key="4">
    <source>
        <dbReference type="Proteomes" id="UP001198962"/>
    </source>
</evidence>
<evidence type="ECO:0000256" key="1">
    <source>
        <dbReference type="ARBA" id="ARBA00005397"/>
    </source>
</evidence>
<accession>A0AAE3DH14</accession>
<comment type="similarity">
    <text evidence="1">Belongs to the MecA family.</text>
</comment>
<dbReference type="InterPro" id="IPR008681">
    <property type="entry name" value="Neg-reg_MecA"/>
</dbReference>
<proteinExistence type="inferred from homology"/>
<dbReference type="AlphaFoldDB" id="A0AAE3DH14"/>
<dbReference type="RefSeq" id="WP_177978399.1">
    <property type="nucleotide sequence ID" value="NZ_JAJEPU010000001.1"/>
</dbReference>
<organism evidence="3 4">
    <name type="scientific">Brotaphodocola catenula</name>
    <dbReference type="NCBI Taxonomy" id="2885361"/>
    <lineage>
        <taxon>Bacteria</taxon>
        <taxon>Bacillati</taxon>
        <taxon>Bacillota</taxon>
        <taxon>Clostridia</taxon>
        <taxon>Lachnospirales</taxon>
        <taxon>Lachnospiraceae</taxon>
        <taxon>Brotaphodocola</taxon>
    </lineage>
</organism>
<keyword evidence="4" id="KW-1185">Reference proteome</keyword>
<feature type="region of interest" description="Disordered" evidence="2">
    <location>
        <begin position="134"/>
        <end position="157"/>
    </location>
</feature>
<dbReference type="InterPro" id="IPR038471">
    <property type="entry name" value="MecA_C_sf"/>
</dbReference>
<dbReference type="Gene3D" id="3.30.70.1950">
    <property type="match status" value="1"/>
</dbReference>
<gene>
    <name evidence="3" type="ORF">LKD32_00445</name>
</gene>
<evidence type="ECO:0000313" key="3">
    <source>
        <dbReference type="EMBL" id="MCC2163365.1"/>
    </source>
</evidence>
<dbReference type="PANTHER" id="PTHR39161">
    <property type="entry name" value="ADAPTER PROTEIN MECA"/>
    <property type="match status" value="1"/>
</dbReference>
<protein>
    <submittedName>
        <fullName evidence="3">Adaptor protein MecA</fullName>
    </submittedName>
</protein>